<comment type="catalytic activity">
    <reaction evidence="10">
        <text>2-oxoadipate(in) + 2-oxoglutarate(out) = 2-oxoadipate(out) + 2-oxoglutarate(in)</text>
        <dbReference type="Rhea" id="RHEA:71739"/>
        <dbReference type="ChEBI" id="CHEBI:16810"/>
        <dbReference type="ChEBI" id="CHEBI:57499"/>
    </reaction>
</comment>
<dbReference type="AlphaFoldDB" id="A0A915ND93"/>
<feature type="repeat" description="Solcar" evidence="20">
    <location>
        <begin position="7"/>
        <end position="89"/>
    </location>
</feature>
<evidence type="ECO:0000256" key="3">
    <source>
        <dbReference type="ARBA" id="ARBA00022448"/>
    </source>
</evidence>
<feature type="repeat" description="Solcar" evidence="20">
    <location>
        <begin position="99"/>
        <end position="189"/>
    </location>
</feature>
<keyword evidence="6" id="KW-0999">Mitochondrion inner membrane</keyword>
<dbReference type="SUPFAM" id="SSF103506">
    <property type="entry name" value="Mitochondrial carrier"/>
    <property type="match status" value="1"/>
</dbReference>
<dbReference type="WBParaSite" id="scf7180000417326.g1150">
    <property type="protein sequence ID" value="scf7180000417326.g1150"/>
    <property type="gene ID" value="scf7180000417326.g1150"/>
</dbReference>
<feature type="transmembrane region" description="Helical" evidence="22">
    <location>
        <begin position="269"/>
        <end position="293"/>
    </location>
</feature>
<evidence type="ECO:0000256" key="11">
    <source>
        <dbReference type="ARBA" id="ARBA00039747"/>
    </source>
</evidence>
<accession>A0A915ND93</accession>
<dbReference type="PROSITE" id="PS50920">
    <property type="entry name" value="SOLCAR"/>
    <property type="match status" value="3"/>
</dbReference>
<comment type="function">
    <text evidence="13">Transports dicarboxylates across the inner membranes of mitochondria by a counter-exchange mechanism. Can transport 2-oxoadipate (2-oxohexanedioate), 2-oxoglutarate, adipate (hexanedioate), glutarate, and to a lesser extent, pimelate (heptanedioate), 2-oxopimelate (2-oxoheptanedioate), 2-aminoadipate (2-aminohexanedioate), oxaloacetate, and citrate. Plays a central role in catabolism of lysine, hydroxylysine, and tryptophan, by transporting common metabolite intermediates (such as 2-oxoadipate) into the mitochondria, where it is converted into acetyl-CoA and can enter the citric acid (TCA) cycle.</text>
</comment>
<comment type="catalytic activity">
    <reaction evidence="18">
        <text>glutarate(in) + 2-oxoglutarate(out) = glutarate(out) + 2-oxoglutarate(in)</text>
        <dbReference type="Rhea" id="RHEA:71751"/>
        <dbReference type="ChEBI" id="CHEBI:16810"/>
        <dbReference type="ChEBI" id="CHEBI:30921"/>
    </reaction>
</comment>
<evidence type="ECO:0000256" key="12">
    <source>
        <dbReference type="ARBA" id="ARBA00041874"/>
    </source>
</evidence>
<evidence type="ECO:0000256" key="5">
    <source>
        <dbReference type="ARBA" id="ARBA00022737"/>
    </source>
</evidence>
<evidence type="ECO:0000256" key="15">
    <source>
        <dbReference type="ARBA" id="ARBA00048003"/>
    </source>
</evidence>
<dbReference type="Gene3D" id="1.50.40.10">
    <property type="entry name" value="Mitochondrial carrier domain"/>
    <property type="match status" value="1"/>
</dbReference>
<evidence type="ECO:0000256" key="22">
    <source>
        <dbReference type="SAM" id="Phobius"/>
    </source>
</evidence>
<dbReference type="InterPro" id="IPR051752">
    <property type="entry name" value="Mito_2-oxodicarb_carrier"/>
</dbReference>
<dbReference type="PANTHER" id="PTHR46356:SF1">
    <property type="entry name" value="MITOCHONDRIAL 2-OXODICARBOXYLATE CARRIER"/>
    <property type="match status" value="1"/>
</dbReference>
<dbReference type="GO" id="GO:0005743">
    <property type="term" value="C:mitochondrial inner membrane"/>
    <property type="evidence" value="ECO:0007669"/>
    <property type="project" value="UniProtKB-SubCell"/>
</dbReference>
<evidence type="ECO:0000256" key="6">
    <source>
        <dbReference type="ARBA" id="ARBA00022792"/>
    </source>
</evidence>
<evidence type="ECO:0000256" key="10">
    <source>
        <dbReference type="ARBA" id="ARBA00036018"/>
    </source>
</evidence>
<comment type="catalytic activity">
    <reaction evidence="15">
        <text>citrate(in) + 2-oxoglutarate(out) = citrate(out) + 2-oxoglutarate(in)</text>
        <dbReference type="Rhea" id="RHEA:71763"/>
        <dbReference type="ChEBI" id="CHEBI:16810"/>
        <dbReference type="ChEBI" id="CHEBI:16947"/>
    </reaction>
</comment>
<comment type="catalytic activity">
    <reaction evidence="17">
        <text>2-oxoheptanedioate(in) + 2-oxoglutarate(out) = 2-oxoheptanedioate(out) + 2-oxoglutarate(in)</text>
        <dbReference type="Rhea" id="RHEA:71755"/>
        <dbReference type="ChEBI" id="CHEBI:16810"/>
        <dbReference type="ChEBI" id="CHEBI:72701"/>
    </reaction>
</comment>
<keyword evidence="7 22" id="KW-1133">Transmembrane helix</keyword>
<dbReference type="InterPro" id="IPR023395">
    <property type="entry name" value="MCP_dom_sf"/>
</dbReference>
<keyword evidence="5" id="KW-0677">Repeat</keyword>
<keyword evidence="4 20" id="KW-0812">Transmembrane</keyword>
<evidence type="ECO:0000256" key="18">
    <source>
        <dbReference type="ARBA" id="ARBA00048920"/>
    </source>
</evidence>
<reference evidence="24" key="1">
    <citation type="submission" date="2022-11" db="UniProtKB">
        <authorList>
            <consortium name="WormBaseParasite"/>
        </authorList>
    </citation>
    <scope>IDENTIFICATION</scope>
</reference>
<evidence type="ECO:0000256" key="21">
    <source>
        <dbReference type="RuleBase" id="RU000488"/>
    </source>
</evidence>
<evidence type="ECO:0000256" key="16">
    <source>
        <dbReference type="ARBA" id="ARBA00048303"/>
    </source>
</evidence>
<dbReference type="PRINTS" id="PR00926">
    <property type="entry name" value="MITOCARRIER"/>
</dbReference>
<evidence type="ECO:0000256" key="9">
    <source>
        <dbReference type="ARBA" id="ARBA00023136"/>
    </source>
</evidence>
<feature type="repeat" description="Solcar" evidence="20">
    <location>
        <begin position="202"/>
        <end position="290"/>
    </location>
</feature>
<dbReference type="Proteomes" id="UP000887560">
    <property type="component" value="Unplaced"/>
</dbReference>
<evidence type="ECO:0000256" key="19">
    <source>
        <dbReference type="ARBA" id="ARBA00048998"/>
    </source>
</evidence>
<keyword evidence="23" id="KW-1185">Reference proteome</keyword>
<sequence>MPNKWTEDSSKHFIAGGFAGIIEVCIAHPFDCMKTRVQIGQYNRIIECIKSTIKNEGFSGFYKGLWPPLIIETPKRAIKFTSFDFFRRAFCAADQYLPEWTVGFSLAGLFTGLTEALLVCPFEVVKVRLQSELNIPLSMQKSWNSIALQIIRERGFGTNGLYLGVGPNLWRHGVWNSCYFGIYHNLRSFLSNPFSTENDQKIGLSFRFSIASFSAIIANLANIPFDVAKSRIQGPQPSKDRYYFTTWQTISLVQQHQGFFSIYRSLSPLAFIFGLGGGLMLVTYENIYSWLCLNQKEKNEKQIVSTCLSTPPAADIL</sequence>
<evidence type="ECO:0000256" key="8">
    <source>
        <dbReference type="ARBA" id="ARBA00023128"/>
    </source>
</evidence>
<evidence type="ECO:0000256" key="20">
    <source>
        <dbReference type="PROSITE-ProRule" id="PRU00282"/>
    </source>
</evidence>
<comment type="similarity">
    <text evidence="2 21">Belongs to the mitochondrial carrier (TC 2.A.29) family.</text>
</comment>
<dbReference type="Pfam" id="PF00153">
    <property type="entry name" value="Mito_carr"/>
    <property type="match status" value="3"/>
</dbReference>
<evidence type="ECO:0000256" key="17">
    <source>
        <dbReference type="ARBA" id="ARBA00048581"/>
    </source>
</evidence>
<keyword evidence="3 21" id="KW-0813">Transport</keyword>
<evidence type="ECO:0000256" key="1">
    <source>
        <dbReference type="ARBA" id="ARBA00004448"/>
    </source>
</evidence>
<evidence type="ECO:0000313" key="24">
    <source>
        <dbReference type="WBParaSite" id="scf7180000417326.g1150"/>
    </source>
</evidence>
<evidence type="ECO:0000256" key="13">
    <source>
        <dbReference type="ARBA" id="ARBA00046087"/>
    </source>
</evidence>
<dbReference type="PANTHER" id="PTHR46356">
    <property type="entry name" value="MITOCHONDRIAL 2-OXODICARBOXYLATE CARRIER"/>
    <property type="match status" value="1"/>
</dbReference>
<comment type="catalytic activity">
    <reaction evidence="19">
        <text>hexanedioate(in) + 2-oxoglutarate(out) = hexanedioate(out) + 2-oxoglutarate(in)</text>
        <dbReference type="Rhea" id="RHEA:71743"/>
        <dbReference type="ChEBI" id="CHEBI:16810"/>
        <dbReference type="ChEBI" id="CHEBI:17128"/>
    </reaction>
</comment>
<evidence type="ECO:0000256" key="4">
    <source>
        <dbReference type="ARBA" id="ARBA00022692"/>
    </source>
</evidence>
<name>A0A915ND93_9BILA</name>
<keyword evidence="8" id="KW-0496">Mitochondrion</keyword>
<organism evidence="23 24">
    <name type="scientific">Meloidogyne floridensis</name>
    <dbReference type="NCBI Taxonomy" id="298350"/>
    <lineage>
        <taxon>Eukaryota</taxon>
        <taxon>Metazoa</taxon>
        <taxon>Ecdysozoa</taxon>
        <taxon>Nematoda</taxon>
        <taxon>Chromadorea</taxon>
        <taxon>Rhabditida</taxon>
        <taxon>Tylenchina</taxon>
        <taxon>Tylenchomorpha</taxon>
        <taxon>Tylenchoidea</taxon>
        <taxon>Meloidogynidae</taxon>
        <taxon>Meloidogyninae</taxon>
        <taxon>Meloidogyne</taxon>
    </lineage>
</organism>
<evidence type="ECO:0000256" key="14">
    <source>
        <dbReference type="ARBA" id="ARBA00047537"/>
    </source>
</evidence>
<protein>
    <recommendedName>
        <fullName evidence="11">Mitochondrial 2-oxodicarboxylate carrier</fullName>
    </recommendedName>
    <alternativeName>
        <fullName evidence="12">Solute carrier family 25 member 21</fullName>
    </alternativeName>
</protein>
<evidence type="ECO:0000256" key="7">
    <source>
        <dbReference type="ARBA" id="ARBA00022989"/>
    </source>
</evidence>
<keyword evidence="9 20" id="KW-0472">Membrane</keyword>
<comment type="catalytic activity">
    <reaction evidence="16">
        <text>L-2-aminoadipate(in) + 2-oxoglutarate(out) = L-2-aminoadipate(out) + 2-oxoglutarate(in)</text>
        <dbReference type="Rhea" id="RHEA:71747"/>
        <dbReference type="ChEBI" id="CHEBI:16810"/>
        <dbReference type="ChEBI" id="CHEBI:58672"/>
    </reaction>
</comment>
<evidence type="ECO:0000313" key="23">
    <source>
        <dbReference type="Proteomes" id="UP000887560"/>
    </source>
</evidence>
<dbReference type="InterPro" id="IPR018108">
    <property type="entry name" value="MCP_transmembrane"/>
</dbReference>
<evidence type="ECO:0000256" key="2">
    <source>
        <dbReference type="ARBA" id="ARBA00006375"/>
    </source>
</evidence>
<comment type="catalytic activity">
    <reaction evidence="14">
        <text>heptanedioate(in) + 2-oxoglutarate(out) = heptanedioate(out) + 2-oxoglutarate(in)</text>
        <dbReference type="Rhea" id="RHEA:71759"/>
        <dbReference type="ChEBI" id="CHEBI:16810"/>
        <dbReference type="ChEBI" id="CHEBI:36165"/>
    </reaction>
</comment>
<comment type="subcellular location">
    <subcellularLocation>
        <location evidence="1">Mitochondrion inner membrane</location>
        <topology evidence="1">Multi-pass membrane protein</topology>
    </subcellularLocation>
</comment>
<dbReference type="GO" id="GO:0055085">
    <property type="term" value="P:transmembrane transport"/>
    <property type="evidence" value="ECO:0007669"/>
    <property type="project" value="InterPro"/>
</dbReference>
<proteinExistence type="inferred from homology"/>
<dbReference type="InterPro" id="IPR002067">
    <property type="entry name" value="MCP"/>
</dbReference>